<proteinExistence type="predicted"/>
<feature type="region of interest" description="Disordered" evidence="1">
    <location>
        <begin position="1"/>
        <end position="53"/>
    </location>
</feature>
<feature type="compositionally biased region" description="Polar residues" evidence="1">
    <location>
        <begin position="31"/>
        <end position="53"/>
    </location>
</feature>
<name>A0ABU0FTV0_9BACI</name>
<dbReference type="RefSeq" id="WP_157841604.1">
    <property type="nucleotide sequence ID" value="NZ_JAUSUN010000007.1"/>
</dbReference>
<comment type="caution">
    <text evidence="2">The sequence shown here is derived from an EMBL/GenBank/DDBJ whole genome shotgun (WGS) entry which is preliminary data.</text>
</comment>
<sequence length="53" mass="5983">MDSNYTEKSTDNKIESPSVTQQRKELEKQNHAGNTKGTTNEIQQMVTDEGVNQ</sequence>
<evidence type="ECO:0000313" key="2">
    <source>
        <dbReference type="EMBL" id="MDQ0413357.1"/>
    </source>
</evidence>
<dbReference type="EMBL" id="JAUSUN010000007">
    <property type="protein sequence ID" value="MDQ0413357.1"/>
    <property type="molecule type" value="Genomic_DNA"/>
</dbReference>
<evidence type="ECO:0000313" key="3">
    <source>
        <dbReference type="Proteomes" id="UP001242313"/>
    </source>
</evidence>
<accession>A0ABU0FTV0</accession>
<gene>
    <name evidence="2" type="ORF">J2S25_001560</name>
</gene>
<dbReference type="Proteomes" id="UP001242313">
    <property type="component" value="Unassembled WGS sequence"/>
</dbReference>
<protein>
    <recommendedName>
        <fullName evidence="4">DUF4025 domain-containing protein</fullName>
    </recommendedName>
</protein>
<keyword evidence="3" id="KW-1185">Reference proteome</keyword>
<reference evidence="2 3" key="1">
    <citation type="submission" date="2023-07" db="EMBL/GenBank/DDBJ databases">
        <title>Genomic Encyclopedia of Type Strains, Phase IV (KMG-IV): sequencing the most valuable type-strain genomes for metagenomic binning, comparative biology and taxonomic classification.</title>
        <authorList>
            <person name="Goeker M."/>
        </authorList>
    </citation>
    <scope>NUCLEOTIDE SEQUENCE [LARGE SCALE GENOMIC DNA]</scope>
    <source>
        <strain evidence="2 3">DSM 19598</strain>
    </source>
</reference>
<evidence type="ECO:0008006" key="4">
    <source>
        <dbReference type="Google" id="ProtNLM"/>
    </source>
</evidence>
<organism evidence="2 3">
    <name type="scientific">Mesobacillus stamsii</name>
    <dbReference type="NCBI Taxonomy" id="225347"/>
    <lineage>
        <taxon>Bacteria</taxon>
        <taxon>Bacillati</taxon>
        <taxon>Bacillota</taxon>
        <taxon>Bacilli</taxon>
        <taxon>Bacillales</taxon>
        <taxon>Bacillaceae</taxon>
        <taxon>Mesobacillus</taxon>
    </lineage>
</organism>
<evidence type="ECO:0000256" key="1">
    <source>
        <dbReference type="SAM" id="MobiDB-lite"/>
    </source>
</evidence>